<dbReference type="Gene3D" id="3.40.30.10">
    <property type="entry name" value="Glutaredoxin"/>
    <property type="match status" value="1"/>
</dbReference>
<sequence length="143" mass="15861">MKTLRYLLLFTASLTIASCQGKVNSQANDSSDKNSGSPVTIYYFHGEHRCPTCLAIEKETKTTFEVNLSKEAEAGTVEFEVINADEAKNQALCEKYGVYGSTLLLVKGNKTVNLTNMAFSNARRNPDQFREELANEVKKLIKG</sequence>
<dbReference type="Proteomes" id="UP000500961">
    <property type="component" value="Chromosome"/>
</dbReference>
<gene>
    <name evidence="3" type="ORF">FHG85_02385</name>
</gene>
<organism evidence="3 4">
    <name type="scientific">Tenuifilum thalassicum</name>
    <dbReference type="NCBI Taxonomy" id="2590900"/>
    <lineage>
        <taxon>Bacteria</taxon>
        <taxon>Pseudomonadati</taxon>
        <taxon>Bacteroidota</taxon>
        <taxon>Bacteroidia</taxon>
        <taxon>Bacteroidales</taxon>
        <taxon>Tenuifilaceae</taxon>
        <taxon>Tenuifilum</taxon>
    </lineage>
</organism>
<keyword evidence="1" id="KW-0732">Signal</keyword>
<protein>
    <recommendedName>
        <fullName evidence="2">Thioredoxin domain-containing protein</fullName>
    </recommendedName>
</protein>
<dbReference type="KEGG" id="ttz:FHG85_02385"/>
<dbReference type="PROSITE" id="PS51257">
    <property type="entry name" value="PROKAR_LIPOPROTEIN"/>
    <property type="match status" value="1"/>
</dbReference>
<reference evidence="3 4" key="1">
    <citation type="submission" date="2019-07" db="EMBL/GenBank/DDBJ databases">
        <title>Thalassofilum flectens gen. nov., sp. nov., a novel moderate thermophilic anaerobe from a shallow sea hot spring in Kunashir Island (Russia), representing a new family in the order Bacteroidales, and proposal of Thalassofilacea fam. nov.</title>
        <authorList>
            <person name="Kochetkova T.V."/>
            <person name="Podosokorskaya O.A."/>
            <person name="Novikov A."/>
            <person name="Elcheninov A.G."/>
            <person name="Toshchakov S.V."/>
            <person name="Kublanov I.V."/>
        </authorList>
    </citation>
    <scope>NUCLEOTIDE SEQUENCE [LARGE SCALE GENOMIC DNA]</scope>
    <source>
        <strain evidence="3 4">38-H</strain>
    </source>
</reference>
<dbReference type="AlphaFoldDB" id="A0A7D3XL45"/>
<dbReference type="InterPro" id="IPR047698">
    <property type="entry name" value="ArsF-like"/>
</dbReference>
<accession>A0A7D3XL45</accession>
<dbReference type="InterPro" id="IPR036249">
    <property type="entry name" value="Thioredoxin-like_sf"/>
</dbReference>
<feature type="domain" description="Thioredoxin" evidence="2">
    <location>
        <begin position="1"/>
        <end position="139"/>
    </location>
</feature>
<dbReference type="SUPFAM" id="SSF52833">
    <property type="entry name" value="Thioredoxin-like"/>
    <property type="match status" value="1"/>
</dbReference>
<dbReference type="EMBL" id="CP041345">
    <property type="protein sequence ID" value="QKG79156.1"/>
    <property type="molecule type" value="Genomic_DNA"/>
</dbReference>
<proteinExistence type="predicted"/>
<evidence type="ECO:0000256" key="1">
    <source>
        <dbReference type="SAM" id="SignalP"/>
    </source>
</evidence>
<name>A0A7D3XL45_9BACT</name>
<evidence type="ECO:0000313" key="4">
    <source>
        <dbReference type="Proteomes" id="UP000500961"/>
    </source>
</evidence>
<dbReference type="NCBIfam" id="NF040494">
    <property type="entry name" value="nitrored_ArsF"/>
    <property type="match status" value="1"/>
</dbReference>
<evidence type="ECO:0000259" key="2">
    <source>
        <dbReference type="PROSITE" id="PS51352"/>
    </source>
</evidence>
<feature type="signal peptide" evidence="1">
    <location>
        <begin position="1"/>
        <end position="21"/>
    </location>
</feature>
<feature type="chain" id="PRO_5029669798" description="Thioredoxin domain-containing protein" evidence="1">
    <location>
        <begin position="22"/>
        <end position="143"/>
    </location>
</feature>
<keyword evidence="4" id="KW-1185">Reference proteome</keyword>
<evidence type="ECO:0000313" key="3">
    <source>
        <dbReference type="EMBL" id="QKG79156.1"/>
    </source>
</evidence>
<dbReference type="RefSeq" id="WP_173072674.1">
    <property type="nucleotide sequence ID" value="NZ_CP041345.1"/>
</dbReference>
<dbReference type="PROSITE" id="PS51352">
    <property type="entry name" value="THIOREDOXIN_2"/>
    <property type="match status" value="1"/>
</dbReference>
<dbReference type="InterPro" id="IPR013766">
    <property type="entry name" value="Thioredoxin_domain"/>
</dbReference>